<comment type="caution">
    <text evidence="2">The sequence shown here is derived from an EMBL/GenBank/DDBJ whole genome shotgun (WGS) entry which is preliminary data.</text>
</comment>
<dbReference type="AlphaFoldDB" id="A0A0F8WQF4"/>
<sequence>LKAFLKTVPDHVSKKANFYVSAHLRKNNELYLQVSQGDGIHGYGYISRDIVSKKSEAYVLNVLNKIRESLEKTYSNISLDGLNSDINIVRMNEANEPTTVSYNDYVRSMTETKYLAHNIGTDAEPNYVYSIQPVIKMDLSEIDGSQELLDKAEQDEVSIEETETFKEEENIRKRWTQATIDYIKEQTPPYEGAITPVYEDREDLSDADKAQIKQGLDEIDTQYMAELDAVGKKRVEVAAKEVKPKVKLKKRKSKYTRGTGRINNDDIESQSQQLDENEIFKQILAEYSDPDIDPDRKAELQEVLFGMYYAEGEMITLDEKREQARERMKTKRINKETGNIESLSVQPLTEEELIQM</sequence>
<evidence type="ECO:0000313" key="2">
    <source>
        <dbReference type="EMBL" id="KKK58853.1"/>
    </source>
</evidence>
<reference evidence="2" key="1">
    <citation type="journal article" date="2015" name="Nature">
        <title>Complex archaea that bridge the gap between prokaryotes and eukaryotes.</title>
        <authorList>
            <person name="Spang A."/>
            <person name="Saw J.H."/>
            <person name="Jorgensen S.L."/>
            <person name="Zaremba-Niedzwiedzka K."/>
            <person name="Martijn J."/>
            <person name="Lind A.E."/>
            <person name="van Eijk R."/>
            <person name="Schleper C."/>
            <person name="Guy L."/>
            <person name="Ettema T.J."/>
        </authorList>
    </citation>
    <scope>NUCLEOTIDE SEQUENCE</scope>
</reference>
<name>A0A0F8WQF4_9ZZZZ</name>
<gene>
    <name evidence="2" type="ORF">LCGC14_3040240</name>
</gene>
<feature type="region of interest" description="Disordered" evidence="1">
    <location>
        <begin position="330"/>
        <end position="356"/>
    </location>
</feature>
<feature type="non-terminal residue" evidence="2">
    <location>
        <position position="1"/>
    </location>
</feature>
<accession>A0A0F8WQF4</accession>
<feature type="non-terminal residue" evidence="2">
    <location>
        <position position="356"/>
    </location>
</feature>
<feature type="compositionally biased region" description="Polar residues" evidence="1">
    <location>
        <begin position="336"/>
        <end position="347"/>
    </location>
</feature>
<dbReference type="EMBL" id="LAZR01063769">
    <property type="protein sequence ID" value="KKK58853.1"/>
    <property type="molecule type" value="Genomic_DNA"/>
</dbReference>
<proteinExistence type="predicted"/>
<organism evidence="2">
    <name type="scientific">marine sediment metagenome</name>
    <dbReference type="NCBI Taxonomy" id="412755"/>
    <lineage>
        <taxon>unclassified sequences</taxon>
        <taxon>metagenomes</taxon>
        <taxon>ecological metagenomes</taxon>
    </lineage>
</organism>
<protein>
    <submittedName>
        <fullName evidence="2">Uncharacterized protein</fullName>
    </submittedName>
</protein>
<evidence type="ECO:0000256" key="1">
    <source>
        <dbReference type="SAM" id="MobiDB-lite"/>
    </source>
</evidence>